<feature type="domain" description="EGF-like" evidence="6">
    <location>
        <begin position="327"/>
        <end position="364"/>
    </location>
</feature>
<dbReference type="InterPro" id="IPR000742">
    <property type="entry name" value="EGF"/>
</dbReference>
<dbReference type="EMBL" id="BPLQ01005877">
    <property type="protein sequence ID" value="GIY18294.1"/>
    <property type="molecule type" value="Genomic_DNA"/>
</dbReference>
<evidence type="ECO:0000256" key="4">
    <source>
        <dbReference type="PROSITE-ProRule" id="PRU00076"/>
    </source>
</evidence>
<feature type="domain" description="EGF-like" evidence="6">
    <location>
        <begin position="59"/>
        <end position="92"/>
    </location>
</feature>
<dbReference type="PANTHER" id="PTHR24042:SF5">
    <property type="entry name" value="EGF-LIKE CALCIUM-BINDING DOMAIN-CONTAINING PROTEIN"/>
    <property type="match status" value="1"/>
</dbReference>
<keyword evidence="5" id="KW-0812">Transmembrane</keyword>
<dbReference type="InterPro" id="IPR001881">
    <property type="entry name" value="EGF-like_Ca-bd_dom"/>
</dbReference>
<dbReference type="GO" id="GO:0005615">
    <property type="term" value="C:extracellular space"/>
    <property type="evidence" value="ECO:0007669"/>
    <property type="project" value="TreeGrafter"/>
</dbReference>
<evidence type="ECO:0000313" key="8">
    <source>
        <dbReference type="Proteomes" id="UP001054837"/>
    </source>
</evidence>
<comment type="caution">
    <text evidence="4">Lacks conserved residue(s) required for the propagation of feature annotation.</text>
</comment>
<proteinExistence type="predicted"/>
<dbReference type="FunFam" id="2.10.25.10:FF:000139">
    <property type="entry name" value="Fibulin-1"/>
    <property type="match status" value="1"/>
</dbReference>
<evidence type="ECO:0000313" key="7">
    <source>
        <dbReference type="EMBL" id="GIY18294.1"/>
    </source>
</evidence>
<evidence type="ECO:0000259" key="6">
    <source>
        <dbReference type="PROSITE" id="PS50026"/>
    </source>
</evidence>
<dbReference type="PANTHER" id="PTHR24042">
    <property type="entry name" value="NEL HOMOLOG"/>
    <property type="match status" value="1"/>
</dbReference>
<keyword evidence="8" id="KW-1185">Reference proteome</keyword>
<gene>
    <name evidence="7" type="primary">AVEN_32803_1</name>
    <name evidence="7" type="ORF">CDAR_473641</name>
</gene>
<dbReference type="Proteomes" id="UP001054837">
    <property type="component" value="Unassembled WGS sequence"/>
</dbReference>
<dbReference type="SMART" id="SM00181">
    <property type="entry name" value="EGF"/>
    <property type="match status" value="6"/>
</dbReference>
<keyword evidence="5" id="KW-0472">Membrane</keyword>
<dbReference type="SUPFAM" id="SSF57196">
    <property type="entry name" value="EGF/Laminin"/>
    <property type="match status" value="2"/>
</dbReference>
<evidence type="ECO:0000256" key="3">
    <source>
        <dbReference type="ARBA" id="ARBA00023180"/>
    </source>
</evidence>
<evidence type="ECO:0000256" key="5">
    <source>
        <dbReference type="SAM" id="Phobius"/>
    </source>
</evidence>
<reference evidence="7 8" key="1">
    <citation type="submission" date="2021-06" db="EMBL/GenBank/DDBJ databases">
        <title>Caerostris darwini draft genome.</title>
        <authorList>
            <person name="Kono N."/>
            <person name="Arakawa K."/>
        </authorList>
    </citation>
    <scope>NUCLEOTIDE SEQUENCE [LARGE SCALE GENOMIC DNA]</scope>
</reference>
<feature type="transmembrane region" description="Helical" evidence="5">
    <location>
        <begin position="431"/>
        <end position="451"/>
    </location>
</feature>
<dbReference type="PROSITE" id="PS50026">
    <property type="entry name" value="EGF_3"/>
    <property type="match status" value="2"/>
</dbReference>
<keyword evidence="3" id="KW-0325">Glycoprotein</keyword>
<dbReference type="SMART" id="SM00179">
    <property type="entry name" value="EGF_CA"/>
    <property type="match status" value="2"/>
</dbReference>
<dbReference type="PROSITE" id="PS01187">
    <property type="entry name" value="EGF_CA"/>
    <property type="match status" value="2"/>
</dbReference>
<dbReference type="PROSITE" id="PS00010">
    <property type="entry name" value="ASX_HYDROXYL"/>
    <property type="match status" value="1"/>
</dbReference>
<accession>A0AAV4RCG0</accession>
<dbReference type="InterPro" id="IPR018097">
    <property type="entry name" value="EGF_Ca-bd_CS"/>
</dbReference>
<dbReference type="AlphaFoldDB" id="A0AAV4RCG0"/>
<keyword evidence="2 4" id="KW-1015">Disulfide bond</keyword>
<evidence type="ECO:0000256" key="1">
    <source>
        <dbReference type="ARBA" id="ARBA00022536"/>
    </source>
</evidence>
<dbReference type="CDD" id="cd00054">
    <property type="entry name" value="EGF_CA"/>
    <property type="match status" value="1"/>
</dbReference>
<sequence length="457" mass="50829">MKGGNKACDCLSPYKQRSGKCEWCDCGVNSYQCSFNESGEKQCQCIEGFGMSKSVGECFELCDAAHPCQNGGTCPEGGACDCPDDYMGAWCEIPKWCVPGRCGYADDVTCDWDKENKTGICKCKKEKYQYVEKTRECVECDCGENGDCFLQDGMKVCVCNELYADNFHKCETCNCGKGRGNCSFAEGQMRCYCEEGYSERVYKNKYGYVDNWCSQCSCGEHGLCRYYDDSSVCDCEDGYISYSLYCYRCNCGPHGFCALGYEQGVGYVENCTCDYGYSVLNGKCEPCSCDPPGVKNIGATCKLWSLEQHTCYCPDGFISDQDDICEDIDECKNVSACGSNTVCVNLPGSYRCDCKVGYEPLAPEADISIYGCKDIDECFNSSICVFSTTECINSPGSFDCKCKKGHYPASTTLHDPRYNSCHEEGSKWRSITISLGVFLGIEIIGTIYFFYRLKSRR</sequence>
<dbReference type="Pfam" id="PF07645">
    <property type="entry name" value="EGF_CA"/>
    <property type="match status" value="2"/>
</dbReference>
<dbReference type="InterPro" id="IPR051586">
    <property type="entry name" value="PKC-binding_NELL"/>
</dbReference>
<evidence type="ECO:0000256" key="2">
    <source>
        <dbReference type="ARBA" id="ARBA00023157"/>
    </source>
</evidence>
<dbReference type="InterPro" id="IPR000152">
    <property type="entry name" value="EGF-type_Asp/Asn_hydroxyl_site"/>
</dbReference>
<dbReference type="Gene3D" id="2.10.25.10">
    <property type="entry name" value="Laminin"/>
    <property type="match status" value="3"/>
</dbReference>
<dbReference type="GO" id="GO:0005509">
    <property type="term" value="F:calcium ion binding"/>
    <property type="evidence" value="ECO:0007669"/>
    <property type="project" value="InterPro"/>
</dbReference>
<keyword evidence="1 4" id="KW-0245">EGF-like domain</keyword>
<dbReference type="InterPro" id="IPR049883">
    <property type="entry name" value="NOTCH1_EGF-like"/>
</dbReference>
<comment type="caution">
    <text evidence="7">The sequence shown here is derived from an EMBL/GenBank/DDBJ whole genome shotgun (WGS) entry which is preliminary data.</text>
</comment>
<organism evidence="7 8">
    <name type="scientific">Caerostris darwini</name>
    <dbReference type="NCBI Taxonomy" id="1538125"/>
    <lineage>
        <taxon>Eukaryota</taxon>
        <taxon>Metazoa</taxon>
        <taxon>Ecdysozoa</taxon>
        <taxon>Arthropoda</taxon>
        <taxon>Chelicerata</taxon>
        <taxon>Arachnida</taxon>
        <taxon>Araneae</taxon>
        <taxon>Araneomorphae</taxon>
        <taxon>Entelegynae</taxon>
        <taxon>Araneoidea</taxon>
        <taxon>Araneidae</taxon>
        <taxon>Caerostris</taxon>
    </lineage>
</organism>
<protein>
    <submittedName>
        <fullName evidence="7">EGF-like domain-containing protein</fullName>
    </submittedName>
</protein>
<feature type="disulfide bond" evidence="4">
    <location>
        <begin position="82"/>
        <end position="91"/>
    </location>
</feature>
<dbReference type="GO" id="GO:0008201">
    <property type="term" value="F:heparin binding"/>
    <property type="evidence" value="ECO:0007669"/>
    <property type="project" value="TreeGrafter"/>
</dbReference>
<keyword evidence="5" id="KW-1133">Transmembrane helix</keyword>
<dbReference type="PROSITE" id="PS00022">
    <property type="entry name" value="EGF_1"/>
    <property type="match status" value="1"/>
</dbReference>
<name>A0AAV4RCG0_9ARAC</name>